<accession>D5UK83</accession>
<dbReference type="InterPro" id="IPR000073">
    <property type="entry name" value="AB_hydrolase_1"/>
</dbReference>
<dbReference type="Gene3D" id="3.40.50.1820">
    <property type="entry name" value="alpha/beta hydrolase"/>
    <property type="match status" value="1"/>
</dbReference>
<evidence type="ECO:0000313" key="3">
    <source>
        <dbReference type="Proteomes" id="UP000000849"/>
    </source>
</evidence>
<dbReference type="EMBL" id="CP001964">
    <property type="protein sequence ID" value="ADG75744.1"/>
    <property type="molecule type" value="Genomic_DNA"/>
</dbReference>
<dbReference type="STRING" id="446466.Cfla_2860"/>
<evidence type="ECO:0000259" key="1">
    <source>
        <dbReference type="Pfam" id="PF12697"/>
    </source>
</evidence>
<dbReference type="eggNOG" id="COG0596">
    <property type="taxonomic scope" value="Bacteria"/>
</dbReference>
<dbReference type="SUPFAM" id="SSF53474">
    <property type="entry name" value="alpha/beta-Hydrolases"/>
    <property type="match status" value="1"/>
</dbReference>
<evidence type="ECO:0000313" key="2">
    <source>
        <dbReference type="EMBL" id="ADG75744.1"/>
    </source>
</evidence>
<dbReference type="InterPro" id="IPR029058">
    <property type="entry name" value="AB_hydrolase_fold"/>
</dbReference>
<dbReference type="Proteomes" id="UP000000849">
    <property type="component" value="Chromosome"/>
</dbReference>
<gene>
    <name evidence="2" type="ordered locus">Cfla_2860</name>
</gene>
<sequence>MTRMTVLFVHGAGSAGAAAWPHQAAVADPGWQFLTRVGVADDAVRDCGRVLDLLRARGGGHVVASSYGANAALLAAQHEPGAVRSLVLLEPACFDLARGMPAVEEHVAAMTPVFAVADDVSVPDTEFSRLFAAATGMPPPDLPEDELREATRRLRAIRPPWGLGLRDDLRLPVRTLVVTGGERPLYEETAEALVLRGARHVTLQGAGHRVQDDPRVLDVLRQHWAD</sequence>
<dbReference type="KEGG" id="cfl:Cfla_2860"/>
<proteinExistence type="predicted"/>
<reference evidence="2 3" key="1">
    <citation type="journal article" date="2010" name="Stand. Genomic Sci.">
        <title>Complete genome sequence of Cellulomonas flavigena type strain (134).</title>
        <authorList>
            <person name="Abt B."/>
            <person name="Foster B."/>
            <person name="Lapidus A."/>
            <person name="Clum A."/>
            <person name="Sun H."/>
            <person name="Pukall R."/>
            <person name="Lucas S."/>
            <person name="Glavina Del Rio T."/>
            <person name="Nolan M."/>
            <person name="Tice H."/>
            <person name="Cheng J.F."/>
            <person name="Pitluck S."/>
            <person name="Liolios K."/>
            <person name="Ivanova N."/>
            <person name="Mavromatis K."/>
            <person name="Ovchinnikova G."/>
            <person name="Pati A."/>
            <person name="Goodwin L."/>
            <person name="Chen A."/>
            <person name="Palaniappan K."/>
            <person name="Land M."/>
            <person name="Hauser L."/>
            <person name="Chang Y.J."/>
            <person name="Jeffries C.D."/>
            <person name="Rohde M."/>
            <person name="Goker M."/>
            <person name="Woyke T."/>
            <person name="Bristow J."/>
            <person name="Eisen J.A."/>
            <person name="Markowitz V."/>
            <person name="Hugenholtz P."/>
            <person name="Kyrpides N.C."/>
            <person name="Klenk H.P."/>
        </authorList>
    </citation>
    <scope>NUCLEOTIDE SEQUENCE [LARGE SCALE GENOMIC DNA]</scope>
    <source>
        <strain evidence="3">ATCC 482 / DSM 20109 / BCRC 11376 / JCM 18109 / NBRC 3775 / NCIMB 8073 / NRS 134</strain>
    </source>
</reference>
<feature type="domain" description="AB hydrolase-1" evidence="1">
    <location>
        <begin position="6"/>
        <end position="216"/>
    </location>
</feature>
<dbReference type="HOGENOM" id="CLU_1159234_0_0_11"/>
<dbReference type="Pfam" id="PF12697">
    <property type="entry name" value="Abhydrolase_6"/>
    <property type="match status" value="1"/>
</dbReference>
<organism evidence="2 3">
    <name type="scientific">Cellulomonas flavigena (strain ATCC 482 / DSM 20109 / BCRC 11376 / JCM 18109 / NBRC 3775 / NCIMB 8073 / NRS 134)</name>
    <dbReference type="NCBI Taxonomy" id="446466"/>
    <lineage>
        <taxon>Bacteria</taxon>
        <taxon>Bacillati</taxon>
        <taxon>Actinomycetota</taxon>
        <taxon>Actinomycetes</taxon>
        <taxon>Micrococcales</taxon>
        <taxon>Cellulomonadaceae</taxon>
        <taxon>Cellulomonas</taxon>
    </lineage>
</organism>
<dbReference type="AlphaFoldDB" id="D5UK83"/>
<name>D5UK83_CELFN</name>
<keyword evidence="3" id="KW-1185">Reference proteome</keyword>
<protein>
    <recommendedName>
        <fullName evidence="1">AB hydrolase-1 domain-containing protein</fullName>
    </recommendedName>
</protein>
<dbReference type="GO" id="GO:0003824">
    <property type="term" value="F:catalytic activity"/>
    <property type="evidence" value="ECO:0007669"/>
    <property type="project" value="UniProtKB-ARBA"/>
</dbReference>